<evidence type="ECO:0000313" key="2">
    <source>
        <dbReference type="Proteomes" id="UP000198034"/>
    </source>
</evidence>
<comment type="caution">
    <text evidence="1">The sequence shown here is derived from an EMBL/GenBank/DDBJ whole genome shotgun (WGS) entry which is preliminary data.</text>
</comment>
<gene>
    <name evidence="1" type="ORF">BWK62_07335</name>
</gene>
<accession>A0A246GB58</accession>
<reference evidence="1 2" key="1">
    <citation type="journal article" date="2017" name="Infect. Genet. Evol.">
        <title>Comparative genome analysis of fish pathogen Flavobacterium columnare reveals extensive sequence diversity within the species.</title>
        <authorList>
            <person name="Kayansamruaj P."/>
            <person name="Dong H.T."/>
            <person name="Hirono I."/>
            <person name="Kondo H."/>
            <person name="Senapin S."/>
            <person name="Rodkhum C."/>
        </authorList>
    </citation>
    <scope>NUCLEOTIDE SEQUENCE [LARGE SCALE GENOMIC DNA]</scope>
    <source>
        <strain evidence="1 2">1214</strain>
    </source>
</reference>
<evidence type="ECO:0000313" key="1">
    <source>
        <dbReference type="EMBL" id="OWP77555.1"/>
    </source>
</evidence>
<dbReference type="Proteomes" id="UP000198034">
    <property type="component" value="Unassembled WGS sequence"/>
</dbReference>
<dbReference type="EMBL" id="MTCY01000016">
    <property type="protein sequence ID" value="OWP77555.1"/>
    <property type="molecule type" value="Genomic_DNA"/>
</dbReference>
<dbReference type="AlphaFoldDB" id="A0A246GB58"/>
<organism evidence="1 2">
    <name type="scientific">Flavobacterium columnare</name>
    <dbReference type="NCBI Taxonomy" id="996"/>
    <lineage>
        <taxon>Bacteria</taxon>
        <taxon>Pseudomonadati</taxon>
        <taxon>Bacteroidota</taxon>
        <taxon>Flavobacteriia</taxon>
        <taxon>Flavobacteriales</taxon>
        <taxon>Flavobacteriaceae</taxon>
        <taxon>Flavobacterium</taxon>
    </lineage>
</organism>
<proteinExistence type="predicted"/>
<protein>
    <submittedName>
        <fullName evidence="1">ABC transporter ATPase</fullName>
    </submittedName>
</protein>
<dbReference type="OrthoDB" id="978691at2"/>
<sequence length="160" mass="18444">MYIPFENMPLDSRVWIYQSNRKLSETEVEEIAAYTEKFLADWSAHGASLEASFDIRYNRFIILAVNVSVQAPTGCSIDSSVQFIQQLEKKYEIDLLDKMNVTFKNGEFIAHKSLIDFKKMAKEKAVSASTIVFNNLVNTIEELNDSWEVPASESWHSRFF</sequence>
<name>A0A246GB58_9FLAO</name>